<dbReference type="EMBL" id="CAWUPB010000913">
    <property type="protein sequence ID" value="CAK7329209.1"/>
    <property type="molecule type" value="Genomic_DNA"/>
</dbReference>
<reference evidence="2 3" key="1">
    <citation type="submission" date="2024-01" db="EMBL/GenBank/DDBJ databases">
        <authorList>
            <person name="Waweru B."/>
        </authorList>
    </citation>
    <scope>NUCLEOTIDE SEQUENCE [LARGE SCALE GENOMIC DNA]</scope>
</reference>
<keyword evidence="3" id="KW-1185">Reference proteome</keyword>
<sequence length="327" mass="37168">MDGRKLSREEDLELEKHEFKLMNKPAVKTIKTIHGDLYRCVDFYQQPAFDHPLLKNHTFNFKISPSSYPKKKSDEFDDGSTIFDPSKIWLNGQGCPVVDPSKKYYGAGMFTTTHKVQVQHPQSSYSRMKVKNNADYIEVGWMVNPLMCNDDKTRMYIYTNAGSSRCFNTFCPGFVHVARDIPLDFVFRTQGPRTRVSIKFIIDWDGKLRNWRLYMGDRNAVVGFWDNRIFTSGLNNFATYIDWGGQVYGPPNLPSAPMRTGVEVSGDESTDAFCWQIAYANETSYTAADNVEGFSDIAAYKALDVGIKGRVRGHQFFYGGPGGYTGN</sequence>
<feature type="domain" description="Neprosin PEP catalytic" evidence="1">
    <location>
        <begin position="82"/>
        <end position="325"/>
    </location>
</feature>
<dbReference type="PANTHER" id="PTHR31589:SF223">
    <property type="entry name" value="PROTEIN, PUTATIVE (DUF239)-RELATED"/>
    <property type="match status" value="1"/>
</dbReference>
<evidence type="ECO:0000313" key="2">
    <source>
        <dbReference type="EMBL" id="CAK7329209.1"/>
    </source>
</evidence>
<dbReference type="InterPro" id="IPR053168">
    <property type="entry name" value="Glutamic_endopeptidase"/>
</dbReference>
<gene>
    <name evidence="2" type="ORF">DCAF_LOCUS6958</name>
</gene>
<dbReference type="PANTHER" id="PTHR31589">
    <property type="entry name" value="PROTEIN, PUTATIVE (DUF239)-RELATED-RELATED"/>
    <property type="match status" value="1"/>
</dbReference>
<proteinExistence type="predicted"/>
<protein>
    <recommendedName>
        <fullName evidence="1">Neprosin PEP catalytic domain-containing protein</fullName>
    </recommendedName>
</protein>
<name>A0AAV1R770_9ROSI</name>
<evidence type="ECO:0000313" key="3">
    <source>
        <dbReference type="Proteomes" id="UP001314170"/>
    </source>
</evidence>
<accession>A0AAV1R770</accession>
<dbReference type="InterPro" id="IPR025521">
    <property type="entry name" value="Neprosin_propep"/>
</dbReference>
<dbReference type="PROSITE" id="PS52045">
    <property type="entry name" value="NEPROSIN_PEP_CD"/>
    <property type="match status" value="1"/>
</dbReference>
<dbReference type="Proteomes" id="UP001314170">
    <property type="component" value="Unassembled WGS sequence"/>
</dbReference>
<comment type="caution">
    <text evidence="2">The sequence shown here is derived from an EMBL/GenBank/DDBJ whole genome shotgun (WGS) entry which is preliminary data.</text>
</comment>
<dbReference type="AlphaFoldDB" id="A0AAV1R770"/>
<organism evidence="2 3">
    <name type="scientific">Dovyalis caffra</name>
    <dbReference type="NCBI Taxonomy" id="77055"/>
    <lineage>
        <taxon>Eukaryota</taxon>
        <taxon>Viridiplantae</taxon>
        <taxon>Streptophyta</taxon>
        <taxon>Embryophyta</taxon>
        <taxon>Tracheophyta</taxon>
        <taxon>Spermatophyta</taxon>
        <taxon>Magnoliopsida</taxon>
        <taxon>eudicotyledons</taxon>
        <taxon>Gunneridae</taxon>
        <taxon>Pentapetalae</taxon>
        <taxon>rosids</taxon>
        <taxon>fabids</taxon>
        <taxon>Malpighiales</taxon>
        <taxon>Salicaceae</taxon>
        <taxon>Flacourtieae</taxon>
        <taxon>Dovyalis</taxon>
    </lineage>
</organism>
<dbReference type="Pfam" id="PF14365">
    <property type="entry name" value="Neprosin_AP"/>
    <property type="match status" value="1"/>
</dbReference>
<evidence type="ECO:0000259" key="1">
    <source>
        <dbReference type="PROSITE" id="PS52045"/>
    </source>
</evidence>
<dbReference type="InterPro" id="IPR004314">
    <property type="entry name" value="Neprosin"/>
</dbReference>
<dbReference type="Pfam" id="PF03080">
    <property type="entry name" value="Neprosin"/>
    <property type="match status" value="1"/>
</dbReference>